<keyword evidence="6" id="KW-1185">Reference proteome</keyword>
<dbReference type="OrthoDB" id="9807878at2"/>
<dbReference type="InterPro" id="IPR000307">
    <property type="entry name" value="Ribosomal_bS16"/>
</dbReference>
<accession>A0A1I6XYR5</accession>
<dbReference type="InterPro" id="IPR023803">
    <property type="entry name" value="Ribosomal_bS16_dom_sf"/>
</dbReference>
<sequence>MATKIRLQRHGKKGKPFFHIVVADSRAKRDGKFIEKIGTYNPNTNPATIDVQFERALSWVQTGAQMTDTARALMSYTGVLYKNHLVNGVKKGALTAEQVEAKFEAWAKEKEAKIEAKRSGLTKSAEQMAADRLAAEKEANDKRAAEIAAKNTPEVEEAPEAEATEEAPAADENAEESAE</sequence>
<feature type="compositionally biased region" description="Basic and acidic residues" evidence="4">
    <location>
        <begin position="135"/>
        <end position="145"/>
    </location>
</feature>
<dbReference type="STRING" id="477690.SAMN05216474_0532"/>
<comment type="similarity">
    <text evidence="3">Belongs to the bacterial ribosomal protein bS16 family.</text>
</comment>
<dbReference type="SUPFAM" id="SSF54565">
    <property type="entry name" value="Ribosomal protein S16"/>
    <property type="match status" value="1"/>
</dbReference>
<dbReference type="Gene3D" id="3.30.1320.10">
    <property type="match status" value="1"/>
</dbReference>
<evidence type="ECO:0000256" key="1">
    <source>
        <dbReference type="ARBA" id="ARBA00022980"/>
    </source>
</evidence>
<dbReference type="Pfam" id="PF00886">
    <property type="entry name" value="Ribosomal_S16"/>
    <property type="match status" value="1"/>
</dbReference>
<dbReference type="AlphaFoldDB" id="A0A1I6XYR5"/>
<dbReference type="Proteomes" id="UP000236454">
    <property type="component" value="Unassembled WGS sequence"/>
</dbReference>
<dbReference type="NCBIfam" id="NF011094">
    <property type="entry name" value="PRK14521.1"/>
    <property type="match status" value="1"/>
</dbReference>
<protein>
    <recommendedName>
        <fullName evidence="3">Small ribosomal subunit protein bS16</fullName>
    </recommendedName>
</protein>
<dbReference type="HAMAP" id="MF_00385">
    <property type="entry name" value="Ribosomal_bS16"/>
    <property type="match status" value="1"/>
</dbReference>
<evidence type="ECO:0000313" key="6">
    <source>
        <dbReference type="Proteomes" id="UP000236454"/>
    </source>
</evidence>
<dbReference type="GO" id="GO:0003735">
    <property type="term" value="F:structural constituent of ribosome"/>
    <property type="evidence" value="ECO:0007669"/>
    <property type="project" value="InterPro"/>
</dbReference>
<evidence type="ECO:0000256" key="2">
    <source>
        <dbReference type="ARBA" id="ARBA00023274"/>
    </source>
</evidence>
<evidence type="ECO:0000256" key="3">
    <source>
        <dbReference type="HAMAP-Rule" id="MF_00385"/>
    </source>
</evidence>
<dbReference type="GO" id="GO:0015935">
    <property type="term" value="C:small ribosomal subunit"/>
    <property type="evidence" value="ECO:0007669"/>
    <property type="project" value="TreeGrafter"/>
</dbReference>
<dbReference type="NCBIfam" id="TIGR00002">
    <property type="entry name" value="S16"/>
    <property type="match status" value="1"/>
</dbReference>
<dbReference type="GO" id="GO:0005737">
    <property type="term" value="C:cytoplasm"/>
    <property type="evidence" value="ECO:0007669"/>
    <property type="project" value="UniProtKB-ARBA"/>
</dbReference>
<proteinExistence type="inferred from homology"/>
<feature type="compositionally biased region" description="Acidic residues" evidence="4">
    <location>
        <begin position="154"/>
        <end position="179"/>
    </location>
</feature>
<keyword evidence="1 3" id="KW-0689">Ribosomal protein</keyword>
<name>A0A1I6XYR5_9FLAO</name>
<keyword evidence="2 3" id="KW-0687">Ribonucleoprotein</keyword>
<evidence type="ECO:0000256" key="4">
    <source>
        <dbReference type="SAM" id="MobiDB-lite"/>
    </source>
</evidence>
<gene>
    <name evidence="3" type="primary">rpsP</name>
    <name evidence="5" type="ORF">SAMN05216474_0532</name>
</gene>
<dbReference type="GO" id="GO:0006412">
    <property type="term" value="P:translation"/>
    <property type="evidence" value="ECO:0007669"/>
    <property type="project" value="UniProtKB-UniRule"/>
</dbReference>
<dbReference type="PANTHER" id="PTHR12919:SF20">
    <property type="entry name" value="SMALL RIBOSOMAL SUBUNIT PROTEIN BS16M"/>
    <property type="match status" value="1"/>
</dbReference>
<evidence type="ECO:0000313" key="5">
    <source>
        <dbReference type="EMBL" id="SFT43223.1"/>
    </source>
</evidence>
<feature type="region of interest" description="Disordered" evidence="4">
    <location>
        <begin position="135"/>
        <end position="179"/>
    </location>
</feature>
<organism evidence="5 6">
    <name type="scientific">Lishizhenia tianjinensis</name>
    <dbReference type="NCBI Taxonomy" id="477690"/>
    <lineage>
        <taxon>Bacteria</taxon>
        <taxon>Pseudomonadati</taxon>
        <taxon>Bacteroidota</taxon>
        <taxon>Flavobacteriia</taxon>
        <taxon>Flavobacteriales</taxon>
        <taxon>Crocinitomicaceae</taxon>
        <taxon>Lishizhenia</taxon>
    </lineage>
</organism>
<dbReference type="RefSeq" id="WP_090246027.1">
    <property type="nucleotide sequence ID" value="NZ_FPAS01000001.1"/>
</dbReference>
<reference evidence="5 6" key="1">
    <citation type="submission" date="2016-10" db="EMBL/GenBank/DDBJ databases">
        <authorList>
            <person name="de Groot N.N."/>
        </authorList>
    </citation>
    <scope>NUCLEOTIDE SEQUENCE [LARGE SCALE GENOMIC DNA]</scope>
    <source>
        <strain evidence="5 6">CGMCC 1.7005</strain>
    </source>
</reference>
<dbReference type="EMBL" id="FPAS01000001">
    <property type="protein sequence ID" value="SFT43223.1"/>
    <property type="molecule type" value="Genomic_DNA"/>
</dbReference>
<dbReference type="PANTHER" id="PTHR12919">
    <property type="entry name" value="30S RIBOSOMAL PROTEIN S16"/>
    <property type="match status" value="1"/>
</dbReference>